<dbReference type="GO" id="GO:0071444">
    <property type="term" value="P:cellular response to pheromone"/>
    <property type="evidence" value="ECO:0007669"/>
    <property type="project" value="EnsemblFungi"/>
</dbReference>
<dbReference type="Proteomes" id="UP000054383">
    <property type="component" value="Unassembled WGS sequence"/>
</dbReference>
<dbReference type="GO" id="GO:0031683">
    <property type="term" value="F:G-protein beta/gamma-subunit complex binding"/>
    <property type="evidence" value="ECO:0007669"/>
    <property type="project" value="EnsemblFungi"/>
</dbReference>
<dbReference type="STRING" id="28573.A0A0U1LQV1"/>
<dbReference type="GO" id="GO:0003779">
    <property type="term" value="F:actin binding"/>
    <property type="evidence" value="ECO:0007669"/>
    <property type="project" value="EnsemblFungi"/>
</dbReference>
<proteinExistence type="inferred from homology"/>
<reference evidence="4 5" key="1">
    <citation type="submission" date="2015-04" db="EMBL/GenBank/DDBJ databases">
        <authorList>
            <person name="Syromyatnikov M.Y."/>
            <person name="Popov V.N."/>
        </authorList>
    </citation>
    <scope>NUCLEOTIDE SEQUENCE [LARGE SCALE GENOMIC DNA]</scope>
    <source>
        <strain evidence="4">WF-38-12</strain>
    </source>
</reference>
<protein>
    <submittedName>
        <fullName evidence="4">Phosducin-like protein C2A9,09</fullName>
    </submittedName>
</protein>
<dbReference type="PANTHER" id="PTHR45809">
    <property type="entry name" value="VIRAL IAP-ASSOCIATED FACTOR HOMOLOG"/>
    <property type="match status" value="1"/>
</dbReference>
<evidence type="ECO:0000259" key="3">
    <source>
        <dbReference type="Pfam" id="PF02114"/>
    </source>
</evidence>
<evidence type="ECO:0000256" key="2">
    <source>
        <dbReference type="SAM" id="MobiDB-lite"/>
    </source>
</evidence>
<evidence type="ECO:0000256" key="1">
    <source>
        <dbReference type="ARBA" id="ARBA00009686"/>
    </source>
</evidence>
<dbReference type="Gene3D" id="3.40.30.10">
    <property type="entry name" value="Glutaredoxin"/>
    <property type="match status" value="1"/>
</dbReference>
<comment type="similarity">
    <text evidence="1">Belongs to the phosducin family.</text>
</comment>
<feature type="domain" description="Phosducin" evidence="3">
    <location>
        <begin position="59"/>
        <end position="222"/>
    </location>
</feature>
<dbReference type="CDD" id="cd02988">
    <property type="entry name" value="Phd_like_VIAF"/>
    <property type="match status" value="1"/>
</dbReference>
<dbReference type="InterPro" id="IPR024253">
    <property type="entry name" value="Phosducin_thioredoxin-like_dom"/>
</dbReference>
<accession>A0A0U1LQV1</accession>
<dbReference type="GO" id="GO:0005737">
    <property type="term" value="C:cytoplasm"/>
    <property type="evidence" value="ECO:0007669"/>
    <property type="project" value="EnsemblFungi"/>
</dbReference>
<dbReference type="GO" id="GO:0030036">
    <property type="term" value="P:actin cytoskeleton organization"/>
    <property type="evidence" value="ECO:0007669"/>
    <property type="project" value="EnsemblFungi"/>
</dbReference>
<dbReference type="GO" id="GO:0051726">
    <property type="term" value="P:regulation of cell cycle"/>
    <property type="evidence" value="ECO:0007669"/>
    <property type="project" value="EnsemblFungi"/>
</dbReference>
<evidence type="ECO:0000313" key="4">
    <source>
        <dbReference type="EMBL" id="CRG85763.1"/>
    </source>
</evidence>
<dbReference type="GO" id="GO:1903333">
    <property type="term" value="P:negative regulation of protein folding"/>
    <property type="evidence" value="ECO:0007669"/>
    <property type="project" value="EnsemblFungi"/>
</dbReference>
<evidence type="ECO:0000313" key="5">
    <source>
        <dbReference type="Proteomes" id="UP000054383"/>
    </source>
</evidence>
<dbReference type="OrthoDB" id="45518at2759"/>
<dbReference type="SUPFAM" id="SSF52833">
    <property type="entry name" value="Thioredoxin-like"/>
    <property type="match status" value="1"/>
</dbReference>
<gene>
    <name evidence="4" type="ORF">PISL3812_02781</name>
</gene>
<feature type="region of interest" description="Disordered" evidence="2">
    <location>
        <begin position="217"/>
        <end position="241"/>
    </location>
</feature>
<dbReference type="OMA" id="FCEIRAN"/>
<sequence>MDMPVNVPVDNPNADTEWNDILRKHGVIPEKPPSPTPIIQEAILEAERKAYENRLEDKDLDELDALEDEEDEEFLEQYRKKRVAELATLQKASVYNQVYPLQKTDYAREVTEASSDAFVLVNLTSMGGNVESRVLSEIWRQLATKYGDVKFCEIRGDMCIEGYPERNTPTILAYKDGEIRKQFVTLRELKGVRTKLEDVEKVLVDIGAVKEGDLRLRKQNDSDYSDHEANKPEDEDDDDWD</sequence>
<keyword evidence="5" id="KW-1185">Reference proteome</keyword>
<dbReference type="GO" id="GO:0006457">
    <property type="term" value="P:protein folding"/>
    <property type="evidence" value="ECO:0007669"/>
    <property type="project" value="EnsemblFungi"/>
</dbReference>
<feature type="compositionally biased region" description="Basic and acidic residues" evidence="2">
    <location>
        <begin position="217"/>
        <end position="232"/>
    </location>
</feature>
<dbReference type="InterPro" id="IPR036249">
    <property type="entry name" value="Thioredoxin-like_sf"/>
</dbReference>
<dbReference type="Pfam" id="PF02114">
    <property type="entry name" value="Phosducin"/>
    <property type="match status" value="1"/>
</dbReference>
<dbReference type="EMBL" id="CVMT01000002">
    <property type="protein sequence ID" value="CRG85763.1"/>
    <property type="molecule type" value="Genomic_DNA"/>
</dbReference>
<organism evidence="4 5">
    <name type="scientific">Talaromyces islandicus</name>
    <name type="common">Penicillium islandicum</name>
    <dbReference type="NCBI Taxonomy" id="28573"/>
    <lineage>
        <taxon>Eukaryota</taxon>
        <taxon>Fungi</taxon>
        <taxon>Dikarya</taxon>
        <taxon>Ascomycota</taxon>
        <taxon>Pezizomycotina</taxon>
        <taxon>Eurotiomycetes</taxon>
        <taxon>Eurotiomycetidae</taxon>
        <taxon>Eurotiales</taxon>
        <taxon>Trichocomaceae</taxon>
        <taxon>Talaromyces</taxon>
        <taxon>Talaromyces sect. Islandici</taxon>
    </lineage>
</organism>
<dbReference type="PANTHER" id="PTHR45809:SF3">
    <property type="entry name" value="VIRAL IAP-ASSOCIATED FACTOR HOMOLOG"/>
    <property type="match status" value="1"/>
</dbReference>
<name>A0A0U1LQV1_TALIS</name>
<dbReference type="GO" id="GO:0045944">
    <property type="term" value="P:positive regulation of transcription by RNA polymerase II"/>
    <property type="evidence" value="ECO:0007669"/>
    <property type="project" value="EnsemblFungi"/>
</dbReference>
<dbReference type="AlphaFoldDB" id="A0A0U1LQV1"/>
<dbReference type="InterPro" id="IPR051498">
    <property type="entry name" value="Phosducin-like_chap/apop_reg"/>
</dbReference>